<dbReference type="Proteomes" id="UP001139971">
    <property type="component" value="Unassembled WGS sequence"/>
</dbReference>
<comment type="caution">
    <text evidence="1">The sequence shown here is derived from an EMBL/GenBank/DDBJ whole genome shotgun (WGS) entry which is preliminary data.</text>
</comment>
<accession>A0A9X3YPI5</accession>
<organism evidence="1 2">
    <name type="scientific">Tahibacter soli</name>
    <dbReference type="NCBI Taxonomy" id="2983605"/>
    <lineage>
        <taxon>Bacteria</taxon>
        <taxon>Pseudomonadati</taxon>
        <taxon>Pseudomonadota</taxon>
        <taxon>Gammaproteobacteria</taxon>
        <taxon>Lysobacterales</taxon>
        <taxon>Rhodanobacteraceae</taxon>
        <taxon>Tahibacter</taxon>
    </lineage>
</organism>
<evidence type="ECO:0000313" key="1">
    <source>
        <dbReference type="EMBL" id="MDC8016014.1"/>
    </source>
</evidence>
<dbReference type="RefSeq" id="WP_263543030.1">
    <property type="nucleotide sequence ID" value="NZ_JAOVZO020000023.1"/>
</dbReference>
<keyword evidence="2" id="KW-1185">Reference proteome</keyword>
<protein>
    <submittedName>
        <fullName evidence="1">Uncharacterized protein</fullName>
    </submittedName>
</protein>
<evidence type="ECO:0000313" key="2">
    <source>
        <dbReference type="Proteomes" id="UP001139971"/>
    </source>
</evidence>
<reference evidence="1" key="1">
    <citation type="submission" date="2023-02" db="EMBL/GenBank/DDBJ databases">
        <title>Tahibacter soli sp. nov. isolated from soil.</title>
        <authorList>
            <person name="Baek J.H."/>
            <person name="Lee J.K."/>
            <person name="Choi D.G."/>
            <person name="Jeon C.O."/>
        </authorList>
    </citation>
    <scope>NUCLEOTIDE SEQUENCE</scope>
    <source>
        <strain evidence="1">BL</strain>
    </source>
</reference>
<dbReference type="AlphaFoldDB" id="A0A9X3YPI5"/>
<name>A0A9X3YPI5_9GAMM</name>
<proteinExistence type="predicted"/>
<sequence length="140" mass="15249">MSLASVPHSREAAKAAFWAMEYRFGPDVLDFGWSGYAVLVLVEYLRDECGFDFERVDGHPLAQLLTADGYCAVFEPDEAARMAARIVRTPLDEIELRAYANDFSATDDRDAGKALLDGARALAAALGCVRTDCVGLLRVG</sequence>
<dbReference type="EMBL" id="JAOVZO020000023">
    <property type="protein sequence ID" value="MDC8016014.1"/>
    <property type="molecule type" value="Genomic_DNA"/>
</dbReference>
<gene>
    <name evidence="1" type="ORF">OD750_026105</name>
</gene>